<accession>A0A2P2QTU3</accession>
<protein>
    <submittedName>
        <fullName evidence="2">Uncharacterized protein</fullName>
    </submittedName>
</protein>
<organism evidence="2">
    <name type="scientific">Rhizophora mucronata</name>
    <name type="common">Asiatic mangrove</name>
    <dbReference type="NCBI Taxonomy" id="61149"/>
    <lineage>
        <taxon>Eukaryota</taxon>
        <taxon>Viridiplantae</taxon>
        <taxon>Streptophyta</taxon>
        <taxon>Embryophyta</taxon>
        <taxon>Tracheophyta</taxon>
        <taxon>Spermatophyta</taxon>
        <taxon>Magnoliopsida</taxon>
        <taxon>eudicotyledons</taxon>
        <taxon>Gunneridae</taxon>
        <taxon>Pentapetalae</taxon>
        <taxon>rosids</taxon>
        <taxon>fabids</taxon>
        <taxon>Malpighiales</taxon>
        <taxon>Rhizophoraceae</taxon>
        <taxon>Rhizophora</taxon>
    </lineage>
</organism>
<evidence type="ECO:0000256" key="1">
    <source>
        <dbReference type="SAM" id="Phobius"/>
    </source>
</evidence>
<feature type="transmembrane region" description="Helical" evidence="1">
    <location>
        <begin position="12"/>
        <end position="33"/>
    </location>
</feature>
<dbReference type="AlphaFoldDB" id="A0A2P2QTU3"/>
<reference evidence="2" key="1">
    <citation type="submission" date="2018-02" db="EMBL/GenBank/DDBJ databases">
        <title>Rhizophora mucronata_Transcriptome.</title>
        <authorList>
            <person name="Meera S.P."/>
            <person name="Sreeshan A."/>
            <person name="Augustine A."/>
        </authorList>
    </citation>
    <scope>NUCLEOTIDE SEQUENCE</scope>
    <source>
        <tissue evidence="2">Leaf</tissue>
    </source>
</reference>
<keyword evidence="1" id="KW-1133">Transmembrane helix</keyword>
<keyword evidence="1" id="KW-0472">Membrane</keyword>
<keyword evidence="1" id="KW-0812">Transmembrane</keyword>
<dbReference type="EMBL" id="GGEC01089965">
    <property type="protein sequence ID" value="MBX70449.1"/>
    <property type="molecule type" value="Transcribed_RNA"/>
</dbReference>
<sequence>MELRAEAEDDEAAASLISLNSSLILASIITVYFHQDFLLIECQTNGKT</sequence>
<evidence type="ECO:0000313" key="2">
    <source>
        <dbReference type="EMBL" id="MBX70449.1"/>
    </source>
</evidence>
<name>A0A2P2QTU3_RHIMU</name>
<proteinExistence type="predicted"/>